<evidence type="ECO:0000256" key="11">
    <source>
        <dbReference type="RuleBase" id="RU000682"/>
    </source>
</evidence>
<keyword evidence="3" id="KW-0677">Repeat</keyword>
<dbReference type="GO" id="GO:0046872">
    <property type="term" value="F:metal ion binding"/>
    <property type="evidence" value="ECO:0007669"/>
    <property type="project" value="UniProtKB-KW"/>
</dbReference>
<evidence type="ECO:0000256" key="10">
    <source>
        <dbReference type="PROSITE-ProRule" id="PRU00125"/>
    </source>
</evidence>
<dbReference type="EMBL" id="BTSY01000004">
    <property type="protein sequence ID" value="GMT22894.1"/>
    <property type="molecule type" value="Genomic_DNA"/>
</dbReference>
<feature type="DNA-binding region" description="Homeobox" evidence="9">
    <location>
        <begin position="232"/>
        <end position="291"/>
    </location>
</feature>
<dbReference type="GO" id="GO:0005634">
    <property type="term" value="C:nucleus"/>
    <property type="evidence" value="ECO:0007669"/>
    <property type="project" value="UniProtKB-SubCell"/>
</dbReference>
<dbReference type="PANTHER" id="PTHR24208:SF170">
    <property type="entry name" value="MECHANOSENSORY PROTEIN 3"/>
    <property type="match status" value="1"/>
</dbReference>
<dbReference type="InterPro" id="IPR009057">
    <property type="entry name" value="Homeodomain-like_sf"/>
</dbReference>
<dbReference type="PROSITE" id="PS50023">
    <property type="entry name" value="LIM_DOMAIN_2"/>
    <property type="match status" value="1"/>
</dbReference>
<evidence type="ECO:0000256" key="5">
    <source>
        <dbReference type="ARBA" id="ARBA00023038"/>
    </source>
</evidence>
<sequence length="359" mass="40617">MVAPLSAIGQVIESIGMDDHDFDRKPFCCRRCSLSIRDRYVLKIGKSSYHESCVRCASCDLPLEEKCFEKNGLLFCEEHYYKECGAFRCGGCNEGVSPRELVYRLSNGLVFHVACHRCTFCALQLTPDIEQLIQSTKLRFVMVKILLIKLAKCMTIAGVLLPPPDDFLSPCSSSMPPPSLPSIPDCLPGPSTDDNQQYMPIDYSAIKQEFPSFFSSFEAFSEYDDDNKMLKRRGPRTTIKQNQLDVLNRIFSTTPKPSKHARAKLALETGLSMRVIQVWFQNRRSKERRLKHLCNYLRHYEQRGMMPGMPAGIPGFPAGEGAVVDPNSVLSMEGVDKIRENASFYADLDMFDEEDEDSN</sequence>
<dbReference type="Gene3D" id="1.10.10.60">
    <property type="entry name" value="Homeodomain-like"/>
    <property type="match status" value="1"/>
</dbReference>
<dbReference type="GO" id="GO:0000977">
    <property type="term" value="F:RNA polymerase II transcription regulatory region sequence-specific DNA binding"/>
    <property type="evidence" value="ECO:0007669"/>
    <property type="project" value="TreeGrafter"/>
</dbReference>
<keyword evidence="7 9" id="KW-0371">Homeobox</keyword>
<dbReference type="SUPFAM" id="SSF57716">
    <property type="entry name" value="Glucocorticoid receptor-like (DNA-binding domain)"/>
    <property type="match status" value="1"/>
</dbReference>
<dbReference type="PROSITE" id="PS50071">
    <property type="entry name" value="HOMEOBOX_2"/>
    <property type="match status" value="1"/>
</dbReference>
<organism evidence="14 15">
    <name type="scientific">Pristionchus fissidentatus</name>
    <dbReference type="NCBI Taxonomy" id="1538716"/>
    <lineage>
        <taxon>Eukaryota</taxon>
        <taxon>Metazoa</taxon>
        <taxon>Ecdysozoa</taxon>
        <taxon>Nematoda</taxon>
        <taxon>Chromadorea</taxon>
        <taxon>Rhabditida</taxon>
        <taxon>Rhabditina</taxon>
        <taxon>Diplogasteromorpha</taxon>
        <taxon>Diplogasteroidea</taxon>
        <taxon>Neodiplogasteridae</taxon>
        <taxon>Pristionchus</taxon>
    </lineage>
</organism>
<evidence type="ECO:0000256" key="8">
    <source>
        <dbReference type="ARBA" id="ARBA00023242"/>
    </source>
</evidence>
<protein>
    <submittedName>
        <fullName evidence="14">Uncharacterized protein</fullName>
    </submittedName>
</protein>
<keyword evidence="4 10" id="KW-0862">Zinc</keyword>
<evidence type="ECO:0000256" key="2">
    <source>
        <dbReference type="ARBA" id="ARBA00022723"/>
    </source>
</evidence>
<evidence type="ECO:0000313" key="15">
    <source>
        <dbReference type="Proteomes" id="UP001432322"/>
    </source>
</evidence>
<dbReference type="PROSITE" id="PS00027">
    <property type="entry name" value="HOMEOBOX_1"/>
    <property type="match status" value="1"/>
</dbReference>
<keyword evidence="15" id="KW-1185">Reference proteome</keyword>
<dbReference type="CDD" id="cd00086">
    <property type="entry name" value="homeodomain"/>
    <property type="match status" value="1"/>
</dbReference>
<dbReference type="InterPro" id="IPR001781">
    <property type="entry name" value="Znf_LIM"/>
</dbReference>
<comment type="caution">
    <text evidence="14">The sequence shown here is derived from an EMBL/GenBank/DDBJ whole genome shotgun (WGS) entry which is preliminary data.</text>
</comment>
<dbReference type="InterPro" id="IPR017970">
    <property type="entry name" value="Homeobox_CS"/>
</dbReference>
<dbReference type="InterPro" id="IPR001356">
    <property type="entry name" value="HD"/>
</dbReference>
<keyword evidence="2 10" id="KW-0479">Metal-binding</keyword>
<name>A0AAV5VTK2_9BILA</name>
<dbReference type="SUPFAM" id="SSF46689">
    <property type="entry name" value="Homeodomain-like"/>
    <property type="match status" value="1"/>
</dbReference>
<dbReference type="GO" id="GO:0000981">
    <property type="term" value="F:DNA-binding transcription factor activity, RNA polymerase II-specific"/>
    <property type="evidence" value="ECO:0007669"/>
    <property type="project" value="InterPro"/>
</dbReference>
<feature type="domain" description="LIM zinc-binding" evidence="12">
    <location>
        <begin position="27"/>
        <end position="86"/>
    </location>
</feature>
<gene>
    <name evidence="14" type="ORF">PFISCL1PPCAC_14191</name>
</gene>
<dbReference type="Pfam" id="PF00046">
    <property type="entry name" value="Homeodomain"/>
    <property type="match status" value="1"/>
</dbReference>
<dbReference type="SMART" id="SM00132">
    <property type="entry name" value="LIM"/>
    <property type="match status" value="2"/>
</dbReference>
<keyword evidence="6 9" id="KW-0238">DNA-binding</keyword>
<dbReference type="GO" id="GO:0030182">
    <property type="term" value="P:neuron differentiation"/>
    <property type="evidence" value="ECO:0007669"/>
    <property type="project" value="TreeGrafter"/>
</dbReference>
<dbReference type="SMART" id="SM00389">
    <property type="entry name" value="HOX"/>
    <property type="match status" value="1"/>
</dbReference>
<dbReference type="InterPro" id="IPR050453">
    <property type="entry name" value="LIM_Homeobox_TF"/>
</dbReference>
<keyword evidence="5 10" id="KW-0440">LIM domain</keyword>
<dbReference type="FunFam" id="1.10.10.60:FF:000620">
    <property type="entry name" value="Mechanosensory protein 3"/>
    <property type="match status" value="1"/>
</dbReference>
<evidence type="ECO:0000256" key="7">
    <source>
        <dbReference type="ARBA" id="ARBA00023155"/>
    </source>
</evidence>
<proteinExistence type="predicted"/>
<evidence type="ECO:0000256" key="3">
    <source>
        <dbReference type="ARBA" id="ARBA00022737"/>
    </source>
</evidence>
<feature type="domain" description="Homeobox" evidence="13">
    <location>
        <begin position="230"/>
        <end position="290"/>
    </location>
</feature>
<keyword evidence="8 9" id="KW-0539">Nucleus</keyword>
<dbReference type="AlphaFoldDB" id="A0AAV5VTK2"/>
<dbReference type="Gene3D" id="2.10.110.10">
    <property type="entry name" value="Cysteine Rich Protein"/>
    <property type="match status" value="2"/>
</dbReference>
<evidence type="ECO:0000259" key="12">
    <source>
        <dbReference type="PROSITE" id="PS50023"/>
    </source>
</evidence>
<reference evidence="14" key="1">
    <citation type="submission" date="2023-10" db="EMBL/GenBank/DDBJ databases">
        <title>Genome assembly of Pristionchus species.</title>
        <authorList>
            <person name="Yoshida K."/>
            <person name="Sommer R.J."/>
        </authorList>
    </citation>
    <scope>NUCLEOTIDE SEQUENCE</scope>
    <source>
        <strain evidence="14">RS5133</strain>
    </source>
</reference>
<comment type="subcellular location">
    <subcellularLocation>
        <location evidence="1 9 11">Nucleus</location>
    </subcellularLocation>
</comment>
<dbReference type="PANTHER" id="PTHR24208">
    <property type="entry name" value="LIM/HOMEOBOX PROTEIN LHX"/>
    <property type="match status" value="1"/>
</dbReference>
<dbReference type="PROSITE" id="PS00478">
    <property type="entry name" value="LIM_DOMAIN_1"/>
    <property type="match status" value="2"/>
</dbReference>
<evidence type="ECO:0000313" key="14">
    <source>
        <dbReference type="EMBL" id="GMT22894.1"/>
    </source>
</evidence>
<evidence type="ECO:0000256" key="4">
    <source>
        <dbReference type="ARBA" id="ARBA00022833"/>
    </source>
</evidence>
<accession>A0AAV5VTK2</accession>
<dbReference type="Proteomes" id="UP001432322">
    <property type="component" value="Unassembled WGS sequence"/>
</dbReference>
<dbReference type="Pfam" id="PF00412">
    <property type="entry name" value="LIM"/>
    <property type="match status" value="2"/>
</dbReference>
<evidence type="ECO:0000259" key="13">
    <source>
        <dbReference type="PROSITE" id="PS50071"/>
    </source>
</evidence>
<evidence type="ECO:0000256" key="9">
    <source>
        <dbReference type="PROSITE-ProRule" id="PRU00108"/>
    </source>
</evidence>
<evidence type="ECO:0000256" key="6">
    <source>
        <dbReference type="ARBA" id="ARBA00023125"/>
    </source>
</evidence>
<evidence type="ECO:0000256" key="1">
    <source>
        <dbReference type="ARBA" id="ARBA00004123"/>
    </source>
</evidence>